<dbReference type="Pfam" id="PF02811">
    <property type="entry name" value="PHP"/>
    <property type="match status" value="1"/>
</dbReference>
<dbReference type="InterPro" id="IPR004805">
    <property type="entry name" value="DnaE2/DnaE/PolC"/>
</dbReference>
<evidence type="ECO:0000313" key="2">
    <source>
        <dbReference type="EMBL" id="EKC56355.1"/>
    </source>
</evidence>
<dbReference type="PANTHER" id="PTHR32294">
    <property type="entry name" value="DNA POLYMERASE III SUBUNIT ALPHA"/>
    <property type="match status" value="1"/>
</dbReference>
<organism evidence="2">
    <name type="scientific">human gut metagenome</name>
    <dbReference type="NCBI Taxonomy" id="408170"/>
    <lineage>
        <taxon>unclassified sequences</taxon>
        <taxon>metagenomes</taxon>
        <taxon>organismal metagenomes</taxon>
    </lineage>
</organism>
<feature type="non-terminal residue" evidence="2">
    <location>
        <position position="71"/>
    </location>
</feature>
<sequence length="71" mass="7929">MKALAITDHGNMYGVKNFHDVATDAGIKPILGCETYVVRNRFEKDKDEKAGDHLILLAKNLTGYHNLCKIV</sequence>
<dbReference type="Gene3D" id="3.20.20.140">
    <property type="entry name" value="Metal-dependent hydrolases"/>
    <property type="match status" value="1"/>
</dbReference>
<comment type="caution">
    <text evidence="2">The sequence shown here is derived from an EMBL/GenBank/DDBJ whole genome shotgun (WGS) entry which is preliminary data.</text>
</comment>
<dbReference type="InterPro" id="IPR004013">
    <property type="entry name" value="PHP_dom"/>
</dbReference>
<reference evidence="2" key="1">
    <citation type="journal article" date="2013" name="Environ. Microbiol.">
        <title>Microbiota from the distal guts of lean and obese adolescents exhibit partial functional redundancy besides clear differences in community structure.</title>
        <authorList>
            <person name="Ferrer M."/>
            <person name="Ruiz A."/>
            <person name="Lanza F."/>
            <person name="Haange S.B."/>
            <person name="Oberbach A."/>
            <person name="Till H."/>
            <person name="Bargiela R."/>
            <person name="Campoy C."/>
            <person name="Segura M.T."/>
            <person name="Richter M."/>
            <person name="von Bergen M."/>
            <person name="Seifert J."/>
            <person name="Suarez A."/>
        </authorList>
    </citation>
    <scope>NUCLEOTIDE SEQUENCE</scope>
</reference>
<dbReference type="AlphaFoldDB" id="K1SR74"/>
<dbReference type="EMBL" id="AJWY01010141">
    <property type="protein sequence ID" value="EKC56355.1"/>
    <property type="molecule type" value="Genomic_DNA"/>
</dbReference>
<dbReference type="GO" id="GO:0008408">
    <property type="term" value="F:3'-5' exonuclease activity"/>
    <property type="evidence" value="ECO:0007669"/>
    <property type="project" value="InterPro"/>
</dbReference>
<proteinExistence type="predicted"/>
<feature type="domain" description="PHP" evidence="1">
    <location>
        <begin position="1"/>
        <end position="71"/>
    </location>
</feature>
<accession>K1SR74</accession>
<dbReference type="InterPro" id="IPR016195">
    <property type="entry name" value="Pol/histidinol_Pase-like"/>
</dbReference>
<protein>
    <submittedName>
        <fullName evidence="2">Protein containing PHP</fullName>
    </submittedName>
</protein>
<dbReference type="GO" id="GO:0006260">
    <property type="term" value="P:DNA replication"/>
    <property type="evidence" value="ECO:0007669"/>
    <property type="project" value="InterPro"/>
</dbReference>
<name>K1SR74_9ZZZZ</name>
<gene>
    <name evidence="2" type="ORF">LEA_14877</name>
</gene>
<dbReference type="SUPFAM" id="SSF89550">
    <property type="entry name" value="PHP domain-like"/>
    <property type="match status" value="1"/>
</dbReference>
<evidence type="ECO:0000259" key="1">
    <source>
        <dbReference type="Pfam" id="PF02811"/>
    </source>
</evidence>